<organism evidence="11 12">
    <name type="scientific">Caryophanon tenue</name>
    <dbReference type="NCBI Taxonomy" id="33978"/>
    <lineage>
        <taxon>Bacteria</taxon>
        <taxon>Bacillati</taxon>
        <taxon>Bacillota</taxon>
        <taxon>Bacilli</taxon>
        <taxon>Bacillales</taxon>
        <taxon>Caryophanaceae</taxon>
        <taxon>Caryophanon</taxon>
    </lineage>
</organism>
<dbReference type="UniPathway" id="UPA00251">
    <property type="reaction ID" value="UER00320"/>
</dbReference>
<dbReference type="Proteomes" id="UP000093199">
    <property type="component" value="Unassembled WGS sequence"/>
</dbReference>
<dbReference type="PANTHER" id="PTHR38042:SF1">
    <property type="entry name" value="UROPORPHYRINOGEN-III SYNTHASE, CHLOROPLASTIC"/>
    <property type="match status" value="1"/>
</dbReference>
<comment type="caution">
    <text evidence="11">The sequence shown here is derived from an EMBL/GenBank/DDBJ whole genome shotgun (WGS) entry which is preliminary data.</text>
</comment>
<dbReference type="AlphaFoldDB" id="A0A1C0YMR2"/>
<gene>
    <name evidence="11" type="ORF">A6M13_00885</name>
</gene>
<dbReference type="Pfam" id="PF02602">
    <property type="entry name" value="HEM4"/>
    <property type="match status" value="1"/>
</dbReference>
<reference evidence="11 12" key="1">
    <citation type="submission" date="2016-07" db="EMBL/GenBank/DDBJ databases">
        <title>Caryophanon tenue genome sequencing.</title>
        <authorList>
            <person name="Verma A."/>
            <person name="Pal Y."/>
            <person name="Krishnamurthi S."/>
        </authorList>
    </citation>
    <scope>NUCLEOTIDE SEQUENCE [LARGE SCALE GENOMIC DNA]</scope>
    <source>
        <strain evidence="11 12">DSM 14152</strain>
    </source>
</reference>
<evidence type="ECO:0000256" key="9">
    <source>
        <dbReference type="RuleBase" id="RU366031"/>
    </source>
</evidence>
<dbReference type="STRING" id="33978.A6M13_00885"/>
<dbReference type="RefSeq" id="WP_066542228.1">
    <property type="nucleotide sequence ID" value="NZ_MASJ01000001.1"/>
</dbReference>
<evidence type="ECO:0000256" key="2">
    <source>
        <dbReference type="ARBA" id="ARBA00008133"/>
    </source>
</evidence>
<proteinExistence type="inferred from homology"/>
<accession>A0A1C0YMR2</accession>
<name>A0A1C0YMR2_9BACL</name>
<dbReference type="EMBL" id="MASJ01000001">
    <property type="protein sequence ID" value="OCS88433.1"/>
    <property type="molecule type" value="Genomic_DNA"/>
</dbReference>
<dbReference type="GO" id="GO:0006782">
    <property type="term" value="P:protoporphyrinogen IX biosynthetic process"/>
    <property type="evidence" value="ECO:0007669"/>
    <property type="project" value="UniProtKB-UniRule"/>
</dbReference>
<comment type="similarity">
    <text evidence="2 9">Belongs to the uroporphyrinogen-III synthase family.</text>
</comment>
<protein>
    <recommendedName>
        <fullName evidence="7 9">Uroporphyrinogen-III synthase</fullName>
        <ecNumber evidence="3 9">4.2.1.75</ecNumber>
    </recommendedName>
</protein>
<evidence type="ECO:0000256" key="5">
    <source>
        <dbReference type="ARBA" id="ARBA00023244"/>
    </source>
</evidence>
<feature type="domain" description="Tetrapyrrole biosynthesis uroporphyrinogen III synthase" evidence="10">
    <location>
        <begin position="21"/>
        <end position="240"/>
    </location>
</feature>
<comment type="function">
    <text evidence="6 9">Catalyzes cyclization of the linear tetrapyrrole, hydroxymethylbilane, to the macrocyclic uroporphyrinogen III.</text>
</comment>
<sequence length="252" mass="27800">MPNNLMNHTVVVTGTAKTQSIDALIESHGGQVLYLPLLVTQERLNEDDAMYLDALPSYDWLIFTSQNAVDAFYAKCQRHDVDIAMIKAKIAAVGTKTKQALTTYGFTVDFVPSVFSADVFITEFPAIADEQANCLFCKGNLAKNTIEQLPFSVQSWIVYDTLEHEEHAQQLRTFLQQTTATVTVIFSSPSAVQLYTRSVLPSIDWQHIHVASIGHITTAALQRAGATTILQPSTYTMQAVAELIIQQSEGIS</sequence>
<keyword evidence="12" id="KW-1185">Reference proteome</keyword>
<evidence type="ECO:0000256" key="4">
    <source>
        <dbReference type="ARBA" id="ARBA00023239"/>
    </source>
</evidence>
<dbReference type="InterPro" id="IPR039793">
    <property type="entry name" value="UROS/Hem4"/>
</dbReference>
<keyword evidence="4 9" id="KW-0456">Lyase</keyword>
<evidence type="ECO:0000313" key="11">
    <source>
        <dbReference type="EMBL" id="OCS88433.1"/>
    </source>
</evidence>
<dbReference type="Gene3D" id="3.40.50.10090">
    <property type="match status" value="2"/>
</dbReference>
<evidence type="ECO:0000313" key="12">
    <source>
        <dbReference type="Proteomes" id="UP000093199"/>
    </source>
</evidence>
<dbReference type="GO" id="GO:0004852">
    <property type="term" value="F:uroporphyrinogen-III synthase activity"/>
    <property type="evidence" value="ECO:0007669"/>
    <property type="project" value="UniProtKB-UniRule"/>
</dbReference>
<evidence type="ECO:0000259" key="10">
    <source>
        <dbReference type="Pfam" id="PF02602"/>
    </source>
</evidence>
<dbReference type="OrthoDB" id="9815856at2"/>
<dbReference type="InterPro" id="IPR036108">
    <property type="entry name" value="4pyrrol_syn_uPrphyn_synt_sf"/>
</dbReference>
<evidence type="ECO:0000256" key="8">
    <source>
        <dbReference type="ARBA" id="ARBA00048617"/>
    </source>
</evidence>
<dbReference type="EC" id="4.2.1.75" evidence="3 9"/>
<dbReference type="InterPro" id="IPR003754">
    <property type="entry name" value="4pyrrol_synth_uPrphyn_synth"/>
</dbReference>
<evidence type="ECO:0000256" key="7">
    <source>
        <dbReference type="ARBA" id="ARBA00040167"/>
    </source>
</evidence>
<evidence type="ECO:0000256" key="1">
    <source>
        <dbReference type="ARBA" id="ARBA00004772"/>
    </source>
</evidence>
<dbReference type="GO" id="GO:0006780">
    <property type="term" value="P:uroporphyrinogen III biosynthetic process"/>
    <property type="evidence" value="ECO:0007669"/>
    <property type="project" value="UniProtKB-UniRule"/>
</dbReference>
<evidence type="ECO:0000256" key="6">
    <source>
        <dbReference type="ARBA" id="ARBA00037589"/>
    </source>
</evidence>
<comment type="catalytic activity">
    <reaction evidence="8 9">
        <text>hydroxymethylbilane = uroporphyrinogen III + H2O</text>
        <dbReference type="Rhea" id="RHEA:18965"/>
        <dbReference type="ChEBI" id="CHEBI:15377"/>
        <dbReference type="ChEBI" id="CHEBI:57308"/>
        <dbReference type="ChEBI" id="CHEBI:57845"/>
        <dbReference type="EC" id="4.2.1.75"/>
    </reaction>
</comment>
<dbReference type="SUPFAM" id="SSF69618">
    <property type="entry name" value="HemD-like"/>
    <property type="match status" value="1"/>
</dbReference>
<evidence type="ECO:0000256" key="3">
    <source>
        <dbReference type="ARBA" id="ARBA00013109"/>
    </source>
</evidence>
<comment type="pathway">
    <text evidence="1 9">Porphyrin-containing compound metabolism; protoporphyrin-IX biosynthesis; coproporphyrinogen-III from 5-aminolevulinate: step 3/4.</text>
</comment>
<dbReference type="PANTHER" id="PTHR38042">
    <property type="entry name" value="UROPORPHYRINOGEN-III SYNTHASE, CHLOROPLASTIC"/>
    <property type="match status" value="1"/>
</dbReference>
<dbReference type="CDD" id="cd06578">
    <property type="entry name" value="HemD"/>
    <property type="match status" value="1"/>
</dbReference>
<keyword evidence="5 9" id="KW-0627">Porphyrin biosynthesis</keyword>